<reference evidence="3" key="1">
    <citation type="journal article" date="2006" name="PLoS Biol.">
        <title>Macronuclear genome sequence of the ciliate Tetrahymena thermophila, a model eukaryote.</title>
        <authorList>
            <person name="Eisen J.A."/>
            <person name="Coyne R.S."/>
            <person name="Wu M."/>
            <person name="Wu D."/>
            <person name="Thiagarajan M."/>
            <person name="Wortman J.R."/>
            <person name="Badger J.H."/>
            <person name="Ren Q."/>
            <person name="Amedeo P."/>
            <person name="Jones K.M."/>
            <person name="Tallon L.J."/>
            <person name="Delcher A.L."/>
            <person name="Salzberg S.L."/>
            <person name="Silva J.C."/>
            <person name="Haas B.J."/>
            <person name="Majoros W.H."/>
            <person name="Farzad M."/>
            <person name="Carlton J.M."/>
            <person name="Smith R.K. Jr."/>
            <person name="Garg J."/>
            <person name="Pearlman R.E."/>
            <person name="Karrer K.M."/>
            <person name="Sun L."/>
            <person name="Manning G."/>
            <person name="Elde N.C."/>
            <person name="Turkewitz A.P."/>
            <person name="Asai D.J."/>
            <person name="Wilkes D.E."/>
            <person name="Wang Y."/>
            <person name="Cai H."/>
            <person name="Collins K."/>
            <person name="Stewart B.A."/>
            <person name="Lee S.R."/>
            <person name="Wilamowska K."/>
            <person name="Weinberg Z."/>
            <person name="Ruzzo W.L."/>
            <person name="Wloga D."/>
            <person name="Gaertig J."/>
            <person name="Frankel J."/>
            <person name="Tsao C.-C."/>
            <person name="Gorovsky M.A."/>
            <person name="Keeling P.J."/>
            <person name="Waller R.F."/>
            <person name="Patron N.J."/>
            <person name="Cherry J.M."/>
            <person name="Stover N.A."/>
            <person name="Krieger C.J."/>
            <person name="del Toro C."/>
            <person name="Ryder H.F."/>
            <person name="Williamson S.C."/>
            <person name="Barbeau R.A."/>
            <person name="Hamilton E.P."/>
            <person name="Orias E."/>
        </authorList>
    </citation>
    <scope>NUCLEOTIDE SEQUENCE [LARGE SCALE GENOMIC DNA]</scope>
    <source>
        <strain evidence="3">SB210</strain>
    </source>
</reference>
<feature type="compositionally biased region" description="Low complexity" evidence="1">
    <location>
        <begin position="89"/>
        <end position="106"/>
    </location>
</feature>
<evidence type="ECO:0000256" key="1">
    <source>
        <dbReference type="SAM" id="MobiDB-lite"/>
    </source>
</evidence>
<feature type="region of interest" description="Disordered" evidence="1">
    <location>
        <begin position="89"/>
        <end position="132"/>
    </location>
</feature>
<dbReference type="HOGENOM" id="CLU_1351303_0_0_1"/>
<dbReference type="RefSeq" id="XP_976936.1">
    <property type="nucleotide sequence ID" value="XM_971843.3"/>
</dbReference>
<sequence length="203" mass="23789">MSGATLINPNQERNYFLNKPMSNVNQSQGSSSLNFLINSQSESAAVPHAASNASRREYFHKNNNHSGLQQNKNTSFYNDRDQKFYSNNNQQQNQQQFNSNSQRSYNTQRETRKQSPYCRERSSVDEQHEAPNKTKMIQKQYKTLKLSKKFDLLDNVKRQQMLRLNVNCFQNKFSKVNNNIIPTLPKFLMQKQQPQNLNSKNIM</sequence>
<protein>
    <submittedName>
        <fullName evidence="2">Uncharacterized protein</fullName>
    </submittedName>
</protein>
<dbReference type="GeneID" id="7828668"/>
<proteinExistence type="predicted"/>
<dbReference type="AlphaFoldDB" id="Q22MT4"/>
<organism evidence="2 3">
    <name type="scientific">Tetrahymena thermophila (strain SB210)</name>
    <dbReference type="NCBI Taxonomy" id="312017"/>
    <lineage>
        <taxon>Eukaryota</taxon>
        <taxon>Sar</taxon>
        <taxon>Alveolata</taxon>
        <taxon>Ciliophora</taxon>
        <taxon>Intramacronucleata</taxon>
        <taxon>Oligohymenophorea</taxon>
        <taxon>Hymenostomatida</taxon>
        <taxon>Tetrahymenina</taxon>
        <taxon>Tetrahymenidae</taxon>
        <taxon>Tetrahymena</taxon>
    </lineage>
</organism>
<dbReference type="InParanoid" id="Q22MT4"/>
<dbReference type="Proteomes" id="UP000009168">
    <property type="component" value="Unassembled WGS sequence"/>
</dbReference>
<feature type="compositionally biased region" description="Basic and acidic residues" evidence="1">
    <location>
        <begin position="109"/>
        <end position="132"/>
    </location>
</feature>
<gene>
    <name evidence="2" type="ORF">TTHERM_00030390</name>
</gene>
<name>Q22MT4_TETTS</name>
<dbReference type="EMBL" id="GG662720">
    <property type="protein sequence ID" value="EAR86292.1"/>
    <property type="molecule type" value="Genomic_DNA"/>
</dbReference>
<dbReference type="KEGG" id="tet:TTHERM_00030390"/>
<evidence type="ECO:0000313" key="2">
    <source>
        <dbReference type="EMBL" id="EAR86292.1"/>
    </source>
</evidence>
<keyword evidence="3" id="KW-1185">Reference proteome</keyword>
<accession>Q22MT4</accession>
<evidence type="ECO:0000313" key="3">
    <source>
        <dbReference type="Proteomes" id="UP000009168"/>
    </source>
</evidence>